<evidence type="ECO:0008006" key="3">
    <source>
        <dbReference type="Google" id="ProtNLM"/>
    </source>
</evidence>
<keyword evidence="2" id="KW-1185">Reference proteome</keyword>
<evidence type="ECO:0000313" key="2">
    <source>
        <dbReference type="Proteomes" id="UP000244929"/>
    </source>
</evidence>
<proteinExistence type="predicted"/>
<protein>
    <recommendedName>
        <fullName evidence="3">Periplasmic heavy metal sensor</fullName>
    </recommendedName>
</protein>
<dbReference type="KEGG" id="falb:HYN59_12990"/>
<gene>
    <name evidence="1" type="ORF">HYN59_12990</name>
</gene>
<evidence type="ECO:0000313" key="1">
    <source>
        <dbReference type="EMBL" id="AWH85967.1"/>
    </source>
</evidence>
<sequence>MKKTTLLGIGIVLLLVINAATLGFVYFKAGPPPRHPEPKQVIAEMLHFDESQQHQYEEKIAWHRTRINELDGKIRKAKEQLYETLADNNSLKKDSLTQVLTELHKEIEETHYKHFSDIKSICKPEQQIYYKQLILDLPHLFGPQHKPKHKRN</sequence>
<dbReference type="AlphaFoldDB" id="A0A2S1QZV9"/>
<name>A0A2S1QZV9_9FLAO</name>
<organism evidence="1 2">
    <name type="scientific">Flavobacterium album</name>
    <dbReference type="NCBI Taxonomy" id="2175091"/>
    <lineage>
        <taxon>Bacteria</taxon>
        <taxon>Pseudomonadati</taxon>
        <taxon>Bacteroidota</taxon>
        <taxon>Flavobacteriia</taxon>
        <taxon>Flavobacteriales</taxon>
        <taxon>Flavobacteriaceae</taxon>
        <taxon>Flavobacterium</taxon>
    </lineage>
</organism>
<dbReference type="Proteomes" id="UP000244929">
    <property type="component" value="Chromosome"/>
</dbReference>
<dbReference type="OrthoDB" id="1358465at2"/>
<dbReference type="EMBL" id="CP029186">
    <property type="protein sequence ID" value="AWH85967.1"/>
    <property type="molecule type" value="Genomic_DNA"/>
</dbReference>
<reference evidence="1 2" key="1">
    <citation type="submission" date="2018-04" db="EMBL/GenBank/DDBJ databases">
        <title>Genome sequencing of Flavobacterium sp. HYN0059.</title>
        <authorList>
            <person name="Yi H."/>
            <person name="Baek C."/>
        </authorList>
    </citation>
    <scope>NUCLEOTIDE SEQUENCE [LARGE SCALE GENOMIC DNA]</scope>
    <source>
        <strain evidence="1 2">HYN0059</strain>
    </source>
</reference>
<dbReference type="RefSeq" id="WP_108778669.1">
    <property type="nucleotide sequence ID" value="NZ_CP029186.1"/>
</dbReference>
<dbReference type="Gene3D" id="1.20.120.1490">
    <property type="match status" value="1"/>
</dbReference>
<accession>A0A2S1QZV9</accession>